<accession>A0ABX8L3M8</accession>
<dbReference type="Proteomes" id="UP000683517">
    <property type="component" value="Chromosome"/>
</dbReference>
<dbReference type="PROSITE" id="PS51257">
    <property type="entry name" value="PROKAR_LIPOPROTEIN"/>
    <property type="match status" value="1"/>
</dbReference>
<dbReference type="EMBL" id="CP077365">
    <property type="protein sequence ID" value="QXB46640.1"/>
    <property type="molecule type" value="Genomic_DNA"/>
</dbReference>
<evidence type="ECO:0000313" key="2">
    <source>
        <dbReference type="Proteomes" id="UP000683517"/>
    </source>
</evidence>
<sequence>MKNIILIAISITLSSCSLFPKYQTPYNIPEVTIQGTDWYGGNMLTSTNRRYWLTYERAIEAEGYKTSRTNQILTKASKAGDFTTIDYQIPKDGNNSMRQKLNRQLFIEGSIYARSLCLSYFQNASFTKAHRENLRRQSNITGGLISAALGLADASVSAISGVGVAFSSLDSSFDAYNTSFLVSPNLGLVERAVFTQFDAISEKYKNFEFNYVAETLKALSEYDQTCSQTGMQAIVDNALSKQITGYPTSTHLTSDVVDNAVTEANKIKTTTGKKDGK</sequence>
<proteinExistence type="predicted"/>
<protein>
    <recommendedName>
        <fullName evidence="3">Lipoprotein</fullName>
    </recommendedName>
</protein>
<evidence type="ECO:0000313" key="1">
    <source>
        <dbReference type="EMBL" id="QXB46640.1"/>
    </source>
</evidence>
<keyword evidence="2" id="KW-1185">Reference proteome</keyword>
<evidence type="ECO:0008006" key="3">
    <source>
        <dbReference type="Google" id="ProtNLM"/>
    </source>
</evidence>
<dbReference type="RefSeq" id="WP_216985060.1">
    <property type="nucleotide sequence ID" value="NZ_CP077365.1"/>
</dbReference>
<organism evidence="1 2">
    <name type="scientific">Acinetobacter seifertii</name>
    <dbReference type="NCBI Taxonomy" id="1530123"/>
    <lineage>
        <taxon>Bacteria</taxon>
        <taxon>Pseudomonadati</taxon>
        <taxon>Pseudomonadota</taxon>
        <taxon>Gammaproteobacteria</taxon>
        <taxon>Moraxellales</taxon>
        <taxon>Moraxellaceae</taxon>
        <taxon>Acinetobacter</taxon>
        <taxon>Acinetobacter calcoaceticus/baumannii complex</taxon>
    </lineage>
</organism>
<gene>
    <name evidence="1" type="ORF">I6L30_01105</name>
</gene>
<name>A0ABX8L3M8_9GAMM</name>
<reference evidence="1 2" key="1">
    <citation type="submission" date="2021-06" db="EMBL/GenBank/DDBJ databases">
        <title>FDA dAtabase for Regulatory Grade micrObial Sequences (FDA-ARGOS): Supporting development and validation of Infectious Disease Dx tests.</title>
        <authorList>
            <person name="Sproer C."/>
            <person name="Gronow S."/>
            <person name="Severitt S."/>
            <person name="Schroder I."/>
            <person name="Tallon L."/>
            <person name="Sadzewicz L."/>
            <person name="Zhao X."/>
            <person name="Boylan J."/>
            <person name="Ott S."/>
            <person name="Bowen H."/>
            <person name="Vavikolanu K."/>
            <person name="Mehta A."/>
            <person name="Aluvathingal J."/>
            <person name="Nadendla S."/>
            <person name="Lowell S."/>
            <person name="Myers T."/>
            <person name="Yan Y."/>
        </authorList>
    </citation>
    <scope>NUCLEOTIDE SEQUENCE [LARGE SCALE GENOMIC DNA]</scope>
    <source>
        <strain evidence="1 2">FDAARGOS 1400</strain>
    </source>
</reference>